<dbReference type="EMBL" id="EQ974102">
    <property type="protein sequence ID" value="EEF33706.1"/>
    <property type="molecule type" value="Genomic_DNA"/>
</dbReference>
<dbReference type="InParanoid" id="B9SRP8"/>
<dbReference type="Proteomes" id="UP000008311">
    <property type="component" value="Unassembled WGS sequence"/>
</dbReference>
<evidence type="ECO:0000313" key="2">
    <source>
        <dbReference type="Proteomes" id="UP000008311"/>
    </source>
</evidence>
<dbReference type="AlphaFoldDB" id="B9SRP8"/>
<organism evidence="1 2">
    <name type="scientific">Ricinus communis</name>
    <name type="common">Castor bean</name>
    <dbReference type="NCBI Taxonomy" id="3988"/>
    <lineage>
        <taxon>Eukaryota</taxon>
        <taxon>Viridiplantae</taxon>
        <taxon>Streptophyta</taxon>
        <taxon>Embryophyta</taxon>
        <taxon>Tracheophyta</taxon>
        <taxon>Spermatophyta</taxon>
        <taxon>Magnoliopsida</taxon>
        <taxon>eudicotyledons</taxon>
        <taxon>Gunneridae</taxon>
        <taxon>Pentapetalae</taxon>
        <taxon>rosids</taxon>
        <taxon>fabids</taxon>
        <taxon>Malpighiales</taxon>
        <taxon>Euphorbiaceae</taxon>
        <taxon>Acalyphoideae</taxon>
        <taxon>Acalypheae</taxon>
        <taxon>Ricinus</taxon>
    </lineage>
</organism>
<protein>
    <submittedName>
        <fullName evidence="1">Uncharacterized protein</fullName>
    </submittedName>
</protein>
<accession>B9SRP8</accession>
<evidence type="ECO:0000313" key="1">
    <source>
        <dbReference type="EMBL" id="EEF33706.1"/>
    </source>
</evidence>
<sequence>MDTFINLLMDLHISSKDSNRKKGSRKGLHVNRTNLIKPTSCLHIYLGQQALDSWHTLPINYRQDYEKFNLNYM</sequence>
<gene>
    <name evidence="1" type="ORF">RCOM_0665620</name>
</gene>
<proteinExistence type="predicted"/>
<name>B9SRP8_RICCO</name>
<keyword evidence="2" id="KW-1185">Reference proteome</keyword>
<reference evidence="2" key="1">
    <citation type="journal article" date="2010" name="Nat. Biotechnol.">
        <title>Draft genome sequence of the oilseed species Ricinus communis.</title>
        <authorList>
            <person name="Chan A.P."/>
            <person name="Crabtree J."/>
            <person name="Zhao Q."/>
            <person name="Lorenzi H."/>
            <person name="Orvis J."/>
            <person name="Puiu D."/>
            <person name="Melake-Berhan A."/>
            <person name="Jones K.M."/>
            <person name="Redman J."/>
            <person name="Chen G."/>
            <person name="Cahoon E.B."/>
            <person name="Gedil M."/>
            <person name="Stanke M."/>
            <person name="Haas B.J."/>
            <person name="Wortman J.R."/>
            <person name="Fraser-Liggett C.M."/>
            <person name="Ravel J."/>
            <person name="Rabinowicz P.D."/>
        </authorList>
    </citation>
    <scope>NUCLEOTIDE SEQUENCE [LARGE SCALE GENOMIC DNA]</scope>
    <source>
        <strain evidence="2">cv. Hale</strain>
    </source>
</reference>